<reference evidence="2" key="1">
    <citation type="submission" date="2022-11" db="EMBL/GenBank/DDBJ databases">
        <title>Draft genome sequence of Sellimonas catena strain 18CBH55.</title>
        <authorList>
            <person name="Atsushi H."/>
            <person name="Moriya O."/>
            <person name="Mitsuo S."/>
        </authorList>
    </citation>
    <scope>NUCLEOTIDE SEQUENCE</scope>
    <source>
        <strain evidence="2">18CBH55</strain>
    </source>
</reference>
<evidence type="ECO:0000313" key="3">
    <source>
        <dbReference type="Proteomes" id="UP001145094"/>
    </source>
</evidence>
<feature type="domain" description="DUF4130" evidence="1">
    <location>
        <begin position="87"/>
        <end position="252"/>
    </location>
</feature>
<organism evidence="2 3">
    <name type="scientific">Sellimonas catena</name>
    <dbReference type="NCBI Taxonomy" id="2994035"/>
    <lineage>
        <taxon>Bacteria</taxon>
        <taxon>Bacillati</taxon>
        <taxon>Bacillota</taxon>
        <taxon>Clostridia</taxon>
        <taxon>Lachnospirales</taxon>
        <taxon>Lachnospiraceae</taxon>
        <taxon>Sellimonas</taxon>
    </lineage>
</organism>
<comment type="caution">
    <text evidence="2">The sequence shown here is derived from an EMBL/GenBank/DDBJ whole genome shotgun (WGS) entry which is preliminary data.</text>
</comment>
<reference evidence="2" key="2">
    <citation type="submission" date="2022-11" db="EMBL/GenBank/DDBJ databases">
        <title>Draft genome sequence of Sellimonas catena strain 18CBH55.</title>
        <authorList>
            <person name="Hisatomi A."/>
            <person name="Ohkuma M."/>
            <person name="Sakamoto M."/>
        </authorList>
    </citation>
    <scope>NUCLEOTIDE SEQUENCE</scope>
    <source>
        <strain evidence="2">18CBH55</strain>
    </source>
</reference>
<reference evidence="2" key="3">
    <citation type="journal article" date="2023" name="Int. J. Syst. Evol. Microbiol.">
        <title>Sellimonas catena sp. nov., isolated from human faeces.</title>
        <authorList>
            <person name="Hisatomi A."/>
            <person name="Ohkuma M."/>
            <person name="Sakamoto M."/>
        </authorList>
    </citation>
    <scope>NUCLEOTIDE SEQUENCE</scope>
    <source>
        <strain evidence="2">18CBH55</strain>
    </source>
</reference>
<evidence type="ECO:0000259" key="1">
    <source>
        <dbReference type="Pfam" id="PF13566"/>
    </source>
</evidence>
<dbReference type="AlphaFoldDB" id="A0A9W6CC42"/>
<sequence length="259" mass="30724">MKRRYICTETMTGVLSAIYDAWTFDRSDQEAGIVFWGSVQQEMFCEYREVREDEKKAEAVRRLIHRHLGEEAELSVGYALLSEDPGKGTAILRMMMEARNLPDGKKIMGHLSHPEVRRVFELSRNVGRETHAWKEFLRFQELEGGILYASITPHNFVLPGIADHFSNRFPLEDFVICDEIHASFLIHPKQKPWLIIRDEERKWEIEKSFSEKEKEWQRLWKGFKKSVTIQERKNLKLQQMNMPLRYRGEMIEYRDGEQS</sequence>
<gene>
    <name evidence="2" type="ORF">Selli2_08080</name>
</gene>
<dbReference type="InterPro" id="IPR025404">
    <property type="entry name" value="DUF4130"/>
</dbReference>
<protein>
    <submittedName>
        <fullName evidence="2">DNA metabolism protein</fullName>
    </submittedName>
</protein>
<dbReference type="EMBL" id="BSCH01000004">
    <property type="protein sequence ID" value="GLG89381.1"/>
    <property type="molecule type" value="Genomic_DNA"/>
</dbReference>
<dbReference type="Pfam" id="PF13566">
    <property type="entry name" value="DUF4130"/>
    <property type="match status" value="1"/>
</dbReference>
<dbReference type="NCBIfam" id="TIGR03915">
    <property type="entry name" value="SAM_7_link_chp"/>
    <property type="match status" value="1"/>
</dbReference>
<accession>A0A9W6CC42</accession>
<dbReference type="Proteomes" id="UP001145094">
    <property type="component" value="Unassembled WGS sequence"/>
</dbReference>
<dbReference type="InterPro" id="IPR023875">
    <property type="entry name" value="DNA_repair_put"/>
</dbReference>
<evidence type="ECO:0000313" key="2">
    <source>
        <dbReference type="EMBL" id="GLG89381.1"/>
    </source>
</evidence>
<proteinExistence type="predicted"/>
<name>A0A9W6CC42_9FIRM</name>
<dbReference type="RefSeq" id="WP_281844546.1">
    <property type="nucleotide sequence ID" value="NZ_BSCH01000004.1"/>
</dbReference>